<comment type="caution">
    <text evidence="2">The sequence shown here is derived from an EMBL/GenBank/DDBJ whole genome shotgun (WGS) entry which is preliminary data.</text>
</comment>
<dbReference type="AlphaFoldDB" id="A0A9W8JST5"/>
<feature type="compositionally biased region" description="Acidic residues" evidence="1">
    <location>
        <begin position="97"/>
        <end position="106"/>
    </location>
</feature>
<dbReference type="EMBL" id="JANKHO010001407">
    <property type="protein sequence ID" value="KAJ3501622.1"/>
    <property type="molecule type" value="Genomic_DNA"/>
</dbReference>
<accession>A0A9W8JST5</accession>
<evidence type="ECO:0000313" key="2">
    <source>
        <dbReference type="EMBL" id="KAJ3501622.1"/>
    </source>
</evidence>
<organism evidence="2 3">
    <name type="scientific">Agrocybe chaxingu</name>
    <dbReference type="NCBI Taxonomy" id="84603"/>
    <lineage>
        <taxon>Eukaryota</taxon>
        <taxon>Fungi</taxon>
        <taxon>Dikarya</taxon>
        <taxon>Basidiomycota</taxon>
        <taxon>Agaricomycotina</taxon>
        <taxon>Agaricomycetes</taxon>
        <taxon>Agaricomycetidae</taxon>
        <taxon>Agaricales</taxon>
        <taxon>Agaricineae</taxon>
        <taxon>Strophariaceae</taxon>
        <taxon>Agrocybe</taxon>
    </lineage>
</organism>
<sequence>MSAMPKTDVGHDEHQQQHNPAINRIPRARPDELQGLLADPDTDTEAERMSLHSNPGRSRNKKKRRTKKTSNNPRRISLFGRQRRRFVFAKDERGADTDDDRDEPFDSVDLRF</sequence>
<feature type="region of interest" description="Disordered" evidence="1">
    <location>
        <begin position="1"/>
        <end position="112"/>
    </location>
</feature>
<keyword evidence="3" id="KW-1185">Reference proteome</keyword>
<reference evidence="2" key="1">
    <citation type="submission" date="2022-07" db="EMBL/GenBank/DDBJ databases">
        <title>Genome Sequence of Agrocybe chaxingu.</title>
        <authorList>
            <person name="Buettner E."/>
        </authorList>
    </citation>
    <scope>NUCLEOTIDE SEQUENCE</scope>
    <source>
        <strain evidence="2">MP-N11</strain>
    </source>
</reference>
<evidence type="ECO:0000256" key="1">
    <source>
        <dbReference type="SAM" id="MobiDB-lite"/>
    </source>
</evidence>
<proteinExistence type="predicted"/>
<name>A0A9W8JST5_9AGAR</name>
<protein>
    <submittedName>
        <fullName evidence="2">Uncharacterized protein</fullName>
    </submittedName>
</protein>
<feature type="compositionally biased region" description="Basic residues" evidence="1">
    <location>
        <begin position="58"/>
        <end position="68"/>
    </location>
</feature>
<dbReference type="OrthoDB" id="3255924at2759"/>
<gene>
    <name evidence="2" type="ORF">NLJ89_g9253</name>
</gene>
<evidence type="ECO:0000313" key="3">
    <source>
        <dbReference type="Proteomes" id="UP001148786"/>
    </source>
</evidence>
<dbReference type="Proteomes" id="UP001148786">
    <property type="component" value="Unassembled WGS sequence"/>
</dbReference>